<reference evidence="5" key="2">
    <citation type="journal article" date="2021" name="PeerJ">
        <title>Extensive microbial diversity within the chicken gut microbiome revealed by metagenomics and culture.</title>
        <authorList>
            <person name="Gilroy R."/>
            <person name="Ravi A."/>
            <person name="Getino M."/>
            <person name="Pursley I."/>
            <person name="Horton D.L."/>
            <person name="Alikhan N.F."/>
            <person name="Baker D."/>
            <person name="Gharbi K."/>
            <person name="Hall N."/>
            <person name="Watson M."/>
            <person name="Adriaenssens E.M."/>
            <person name="Foster-Nyarko E."/>
            <person name="Jarju S."/>
            <person name="Secka A."/>
            <person name="Antonio M."/>
            <person name="Oren A."/>
            <person name="Chaudhuri R.R."/>
            <person name="La Ragione R."/>
            <person name="Hildebrand F."/>
            <person name="Pallen M.J."/>
        </authorList>
    </citation>
    <scope>NUCLEOTIDE SEQUENCE</scope>
    <source>
        <strain evidence="5">D5-748</strain>
    </source>
</reference>
<dbReference type="Proteomes" id="UP000823619">
    <property type="component" value="Unassembled WGS sequence"/>
</dbReference>
<evidence type="ECO:0000256" key="2">
    <source>
        <dbReference type="ARBA" id="ARBA00009009"/>
    </source>
</evidence>
<protein>
    <recommendedName>
        <fullName evidence="3">beta-lactamase</fullName>
        <ecNumber evidence="3">3.5.2.6</ecNumber>
    </recommendedName>
</protein>
<dbReference type="InterPro" id="IPR012338">
    <property type="entry name" value="Beta-lactam/transpept-like"/>
</dbReference>
<accession>A0A9D9EC39</accession>
<dbReference type="NCBIfam" id="NF033103">
    <property type="entry name" value="bla_class_A"/>
    <property type="match status" value="1"/>
</dbReference>
<reference evidence="5" key="1">
    <citation type="submission" date="2020-10" db="EMBL/GenBank/DDBJ databases">
        <authorList>
            <person name="Gilroy R."/>
        </authorList>
    </citation>
    <scope>NUCLEOTIDE SEQUENCE</scope>
    <source>
        <strain evidence="5">D5-748</strain>
    </source>
</reference>
<name>A0A9D9EC39_9BACT</name>
<dbReference type="GO" id="GO:0046677">
    <property type="term" value="P:response to antibiotic"/>
    <property type="evidence" value="ECO:0007669"/>
    <property type="project" value="InterPro"/>
</dbReference>
<dbReference type="InterPro" id="IPR000871">
    <property type="entry name" value="Beta-lactam_class-A"/>
</dbReference>
<dbReference type="PANTHER" id="PTHR35333">
    <property type="entry name" value="BETA-LACTAMASE"/>
    <property type="match status" value="1"/>
</dbReference>
<dbReference type="EC" id="3.5.2.6" evidence="3"/>
<dbReference type="GO" id="GO:0030655">
    <property type="term" value="P:beta-lactam antibiotic catabolic process"/>
    <property type="evidence" value="ECO:0007669"/>
    <property type="project" value="InterPro"/>
</dbReference>
<organism evidence="5 6">
    <name type="scientific">Candidatus Cryptobacteroides merdavium</name>
    <dbReference type="NCBI Taxonomy" id="2840769"/>
    <lineage>
        <taxon>Bacteria</taxon>
        <taxon>Pseudomonadati</taxon>
        <taxon>Bacteroidota</taxon>
        <taxon>Bacteroidia</taxon>
        <taxon>Bacteroidales</taxon>
        <taxon>Candidatus Cryptobacteroides</taxon>
    </lineage>
</organism>
<evidence type="ECO:0000313" key="5">
    <source>
        <dbReference type="EMBL" id="MBO8445161.1"/>
    </source>
</evidence>
<evidence type="ECO:0000259" key="4">
    <source>
        <dbReference type="Pfam" id="PF13354"/>
    </source>
</evidence>
<comment type="catalytic activity">
    <reaction evidence="1">
        <text>a beta-lactam + H2O = a substituted beta-amino acid</text>
        <dbReference type="Rhea" id="RHEA:20401"/>
        <dbReference type="ChEBI" id="CHEBI:15377"/>
        <dbReference type="ChEBI" id="CHEBI:35627"/>
        <dbReference type="ChEBI" id="CHEBI:140347"/>
        <dbReference type="EC" id="3.5.2.6"/>
    </reaction>
</comment>
<dbReference type="AlphaFoldDB" id="A0A9D9EC39"/>
<dbReference type="InterPro" id="IPR045155">
    <property type="entry name" value="Beta-lactam_cat"/>
</dbReference>
<dbReference type="Pfam" id="PF13354">
    <property type="entry name" value="Beta-lactamase2"/>
    <property type="match status" value="1"/>
</dbReference>
<sequence length="237" mass="26526">MIFAAVACNPAEDLEQRLREIVSGKDAEVGIAVIFNGKDTLTLNNDKQYPMMSVFKFHQALAVADHLAKSGKHLTDKIHIEPEDLQKDTYSPLRDRFPDSNFGISIADLLQYTLQLSDNNACDILFKYIIGVKETDRFIRSLGPGNFSISVNEDGMHKDLNRCYDNWSNPLDAARLLEIFLTQDILQEEYADFIRKTMTECTTGQDRLVKPLLGTDAVIGHKTGTGDRNAEGKLIGT</sequence>
<comment type="caution">
    <text evidence="5">The sequence shown here is derived from an EMBL/GenBank/DDBJ whole genome shotgun (WGS) entry which is preliminary data.</text>
</comment>
<feature type="non-terminal residue" evidence="5">
    <location>
        <position position="237"/>
    </location>
</feature>
<dbReference type="GO" id="GO:0008800">
    <property type="term" value="F:beta-lactamase activity"/>
    <property type="evidence" value="ECO:0007669"/>
    <property type="project" value="UniProtKB-EC"/>
</dbReference>
<evidence type="ECO:0000256" key="1">
    <source>
        <dbReference type="ARBA" id="ARBA00001526"/>
    </source>
</evidence>
<dbReference type="PANTHER" id="PTHR35333:SF3">
    <property type="entry name" value="BETA-LACTAMASE-TYPE TRANSPEPTIDASE FOLD CONTAINING PROTEIN"/>
    <property type="match status" value="1"/>
</dbReference>
<dbReference type="Gene3D" id="3.40.710.10">
    <property type="entry name" value="DD-peptidase/beta-lactamase superfamily"/>
    <property type="match status" value="1"/>
</dbReference>
<gene>
    <name evidence="5" type="primary">bla</name>
    <name evidence="5" type="ORF">IAC23_05635</name>
</gene>
<evidence type="ECO:0000256" key="3">
    <source>
        <dbReference type="ARBA" id="ARBA00012865"/>
    </source>
</evidence>
<dbReference type="EMBL" id="JADIMO010000068">
    <property type="protein sequence ID" value="MBO8445161.1"/>
    <property type="molecule type" value="Genomic_DNA"/>
</dbReference>
<comment type="similarity">
    <text evidence="2">Belongs to the class-A beta-lactamase family.</text>
</comment>
<feature type="domain" description="Beta-lactamase class A catalytic" evidence="4">
    <location>
        <begin position="38"/>
        <end position="227"/>
    </location>
</feature>
<evidence type="ECO:0000313" key="6">
    <source>
        <dbReference type="Proteomes" id="UP000823619"/>
    </source>
</evidence>
<proteinExistence type="inferred from homology"/>
<dbReference type="SUPFAM" id="SSF56601">
    <property type="entry name" value="beta-lactamase/transpeptidase-like"/>
    <property type="match status" value="1"/>
</dbReference>